<comment type="catalytic activity">
    <reaction evidence="1">
        <text>a beta-lactam + H2O = a substituted beta-amino acid</text>
        <dbReference type="Rhea" id="RHEA:20401"/>
        <dbReference type="ChEBI" id="CHEBI:15377"/>
        <dbReference type="ChEBI" id="CHEBI:35627"/>
        <dbReference type="ChEBI" id="CHEBI:140347"/>
        <dbReference type="EC" id="3.5.2.6"/>
    </reaction>
</comment>
<dbReference type="AlphaFoldDB" id="A0A4Q0U8U3"/>
<dbReference type="GO" id="GO:0046677">
    <property type="term" value="P:response to antibiotic"/>
    <property type="evidence" value="ECO:0007669"/>
    <property type="project" value="InterPro"/>
</dbReference>
<sequence>MKTLFMKVLYLILCVYAMVAMVAGCATGGKTTDAKDSAEYDVLKERIDSIIKEKPGKFGVALIVDNRDTVTVNNTDDYPLMSMFKLHEALGVCHVMDSLGRGLDSVMVISREHLDPQTYSPMLKEYDMPEISLSVGRLIDYILVDSDNNASNWLFDSIVPVSYVNSYIGTLIPEQSFEIVWRESDMAAEHSRAYDNRSTPLAYASLVNRVFTDSIVSRDKQEHIKSAMLRCDTGMSRLAAPLVAEEGVTFGHRTGSGYVNERGEVVAVNDGGYVTLPSGKSYAIAVLVKDYAGPQEDAEAVMAAISKAVYDFVR</sequence>
<organism evidence="5 6">
    <name type="scientific">Candidatus Amulumruptor caecigallinarius</name>
    <dbReference type="NCBI Taxonomy" id="2109911"/>
    <lineage>
        <taxon>Bacteria</taxon>
        <taxon>Pseudomonadati</taxon>
        <taxon>Bacteroidota</taxon>
        <taxon>Bacteroidia</taxon>
        <taxon>Bacteroidales</taxon>
        <taxon>Muribaculaceae</taxon>
        <taxon>Candidatus Amulumruptor</taxon>
    </lineage>
</organism>
<proteinExistence type="inferred from homology"/>
<evidence type="ECO:0000256" key="3">
    <source>
        <dbReference type="ARBA" id="ARBA00012865"/>
    </source>
</evidence>
<dbReference type="SUPFAM" id="SSF56601">
    <property type="entry name" value="beta-lactamase/transpeptidase-like"/>
    <property type="match status" value="1"/>
</dbReference>
<evidence type="ECO:0000259" key="4">
    <source>
        <dbReference type="Pfam" id="PF13354"/>
    </source>
</evidence>
<dbReference type="Pfam" id="PF13354">
    <property type="entry name" value="Beta-lactamase2"/>
    <property type="match status" value="1"/>
</dbReference>
<protein>
    <recommendedName>
        <fullName evidence="3">beta-lactamase</fullName>
        <ecNumber evidence="3">3.5.2.6</ecNumber>
    </recommendedName>
</protein>
<reference evidence="5" key="1">
    <citation type="journal article" date="2021" name="PeerJ">
        <title>Extensive microbial diversity within the chicken gut microbiome revealed by metagenomics and culture.</title>
        <authorList>
            <person name="Gilroy R."/>
            <person name="Ravi A."/>
            <person name="Getino M."/>
            <person name="Pursley I."/>
            <person name="Horton D.L."/>
            <person name="Alikhan N.F."/>
            <person name="Baker D."/>
            <person name="Gharbi K."/>
            <person name="Hall N."/>
            <person name="Watson M."/>
            <person name="Adriaenssens E.M."/>
            <person name="Foster-Nyarko E."/>
            <person name="Jarju S."/>
            <person name="Secka A."/>
            <person name="Antonio M."/>
            <person name="Oren A."/>
            <person name="Chaudhuri R.R."/>
            <person name="La Ragione R."/>
            <person name="Hildebrand F."/>
            <person name="Pallen M.J."/>
        </authorList>
    </citation>
    <scope>NUCLEOTIDE SEQUENCE</scope>
    <source>
        <strain evidence="5">4100</strain>
    </source>
</reference>
<dbReference type="InterPro" id="IPR000871">
    <property type="entry name" value="Beta-lactam_class-A"/>
</dbReference>
<dbReference type="GO" id="GO:0008800">
    <property type="term" value="F:beta-lactamase activity"/>
    <property type="evidence" value="ECO:0007669"/>
    <property type="project" value="UniProtKB-EC"/>
</dbReference>
<evidence type="ECO:0000313" key="5">
    <source>
        <dbReference type="EMBL" id="HJE40092.1"/>
    </source>
</evidence>
<accession>A0A4Q0U8U3</accession>
<dbReference type="InterPro" id="IPR012338">
    <property type="entry name" value="Beta-lactam/transpept-like"/>
</dbReference>
<reference evidence="5" key="2">
    <citation type="submission" date="2021-09" db="EMBL/GenBank/DDBJ databases">
        <authorList>
            <person name="Gilroy R."/>
        </authorList>
    </citation>
    <scope>NUCLEOTIDE SEQUENCE</scope>
    <source>
        <strain evidence="5">4100</strain>
    </source>
</reference>
<dbReference type="GO" id="GO:0030655">
    <property type="term" value="P:beta-lactam antibiotic catabolic process"/>
    <property type="evidence" value="ECO:0007669"/>
    <property type="project" value="InterPro"/>
</dbReference>
<dbReference type="PROSITE" id="PS51257">
    <property type="entry name" value="PROKAR_LIPOPROTEIN"/>
    <property type="match status" value="1"/>
</dbReference>
<dbReference type="Gene3D" id="3.40.710.10">
    <property type="entry name" value="DD-peptidase/beta-lactamase superfamily"/>
    <property type="match status" value="1"/>
</dbReference>
<evidence type="ECO:0000313" key="6">
    <source>
        <dbReference type="Proteomes" id="UP000711407"/>
    </source>
</evidence>
<dbReference type="PANTHER" id="PTHR35333:SF3">
    <property type="entry name" value="BETA-LACTAMASE-TYPE TRANSPEPTIDASE FOLD CONTAINING PROTEIN"/>
    <property type="match status" value="1"/>
</dbReference>
<evidence type="ECO:0000256" key="1">
    <source>
        <dbReference type="ARBA" id="ARBA00001526"/>
    </source>
</evidence>
<comment type="caution">
    <text evidence="5">The sequence shown here is derived from an EMBL/GenBank/DDBJ whole genome shotgun (WGS) entry which is preliminary data.</text>
</comment>
<dbReference type="EMBL" id="DYXT01000054">
    <property type="protein sequence ID" value="HJE40092.1"/>
    <property type="molecule type" value="Genomic_DNA"/>
</dbReference>
<feature type="domain" description="Beta-lactamase class A catalytic" evidence="4">
    <location>
        <begin position="65"/>
        <end position="288"/>
    </location>
</feature>
<keyword evidence="5" id="KW-0378">Hydrolase</keyword>
<dbReference type="EC" id="3.5.2.6" evidence="3"/>
<dbReference type="PANTHER" id="PTHR35333">
    <property type="entry name" value="BETA-LACTAMASE"/>
    <property type="match status" value="1"/>
</dbReference>
<evidence type="ECO:0000256" key="2">
    <source>
        <dbReference type="ARBA" id="ARBA00009009"/>
    </source>
</evidence>
<dbReference type="InterPro" id="IPR045155">
    <property type="entry name" value="Beta-lactam_cat"/>
</dbReference>
<name>A0A4Q0U8U3_9BACT</name>
<dbReference type="Proteomes" id="UP000711407">
    <property type="component" value="Unassembled WGS sequence"/>
</dbReference>
<comment type="similarity">
    <text evidence="2">Belongs to the class-A beta-lactamase family.</text>
</comment>
<gene>
    <name evidence="5" type="ORF">K8V47_10110</name>
</gene>